<dbReference type="EMBL" id="KI630240">
    <property type="protein sequence ID" value="EYU43674.1"/>
    <property type="molecule type" value="Genomic_DNA"/>
</dbReference>
<proteinExistence type="predicted"/>
<sequence length="25" mass="2769">MASRLWATRAASYLRISVPSRGFAT</sequence>
<keyword evidence="2" id="KW-1185">Reference proteome</keyword>
<name>A0A022RUC9_ERYGU</name>
<evidence type="ECO:0000313" key="2">
    <source>
        <dbReference type="Proteomes" id="UP000030748"/>
    </source>
</evidence>
<evidence type="ECO:0000313" key="1">
    <source>
        <dbReference type="EMBL" id="EYU43674.1"/>
    </source>
</evidence>
<dbReference type="AlphaFoldDB" id="A0A022RUC9"/>
<gene>
    <name evidence="1" type="ORF">MIMGU_mgv1a0155371mg</name>
</gene>
<protein>
    <submittedName>
        <fullName evidence="1">Uncharacterized protein</fullName>
    </submittedName>
</protein>
<organism evidence="1 2">
    <name type="scientific">Erythranthe guttata</name>
    <name type="common">Yellow monkey flower</name>
    <name type="synonym">Mimulus guttatus</name>
    <dbReference type="NCBI Taxonomy" id="4155"/>
    <lineage>
        <taxon>Eukaryota</taxon>
        <taxon>Viridiplantae</taxon>
        <taxon>Streptophyta</taxon>
        <taxon>Embryophyta</taxon>
        <taxon>Tracheophyta</taxon>
        <taxon>Spermatophyta</taxon>
        <taxon>Magnoliopsida</taxon>
        <taxon>eudicotyledons</taxon>
        <taxon>Gunneridae</taxon>
        <taxon>Pentapetalae</taxon>
        <taxon>asterids</taxon>
        <taxon>lamiids</taxon>
        <taxon>Lamiales</taxon>
        <taxon>Phrymaceae</taxon>
        <taxon>Erythranthe</taxon>
    </lineage>
</organism>
<reference evidence="1 2" key="1">
    <citation type="journal article" date="2013" name="Proc. Natl. Acad. Sci. U.S.A.">
        <title>Fine-scale variation in meiotic recombination in Mimulus inferred from population shotgun sequencing.</title>
        <authorList>
            <person name="Hellsten U."/>
            <person name="Wright K.M."/>
            <person name="Jenkins J."/>
            <person name="Shu S."/>
            <person name="Yuan Y."/>
            <person name="Wessler S.R."/>
            <person name="Schmutz J."/>
            <person name="Willis J.H."/>
            <person name="Rokhsar D.S."/>
        </authorList>
    </citation>
    <scope>NUCLEOTIDE SEQUENCE [LARGE SCALE GENOMIC DNA]</scope>
    <source>
        <strain evidence="2">cv. DUN x IM62</strain>
    </source>
</reference>
<accession>A0A022RUC9</accession>
<feature type="non-terminal residue" evidence="1">
    <location>
        <position position="25"/>
    </location>
</feature>
<dbReference type="Proteomes" id="UP000030748">
    <property type="component" value="Unassembled WGS sequence"/>
</dbReference>